<sequence>STNGWGRIHPKGRYMVSNTPPSKGSQPRVPENHSGADNRMDELHRATLSLFSDLSLDGVLRRIIQAARELSNARYAALGIPDGKGGLETFITLGMTDEEIKRIQSSRTSGPHQPVGNGLIGEMMRTGHSIRISEIADHPRSVGFPPRHPKMHSFLGVPIAAYGRPLGQIYLTDKQGADCFDAEDQRLIEMLAAHAAAAIENARLYRKVVNSEAELAQRNLELELVNSIATAASSTTEPDALLEVMLERLITLFGAGVGELF</sequence>
<organism evidence="3">
    <name type="scientific">marine sediment metagenome</name>
    <dbReference type="NCBI Taxonomy" id="412755"/>
    <lineage>
        <taxon>unclassified sequences</taxon>
        <taxon>metagenomes</taxon>
        <taxon>ecological metagenomes</taxon>
    </lineage>
</organism>
<dbReference type="InterPro" id="IPR003018">
    <property type="entry name" value="GAF"/>
</dbReference>
<comment type="caution">
    <text evidence="3">The sequence shown here is derived from an EMBL/GenBank/DDBJ whole genome shotgun (WGS) entry which is preliminary data.</text>
</comment>
<dbReference type="Pfam" id="PF13185">
    <property type="entry name" value="GAF_2"/>
    <property type="match status" value="1"/>
</dbReference>
<gene>
    <name evidence="3" type="ORF">S01H1_49614</name>
</gene>
<reference evidence="3" key="1">
    <citation type="journal article" date="2014" name="Front. Microbiol.">
        <title>High frequency of phylogenetically diverse reductive dehalogenase-homologous genes in deep subseafloor sedimentary metagenomes.</title>
        <authorList>
            <person name="Kawai M."/>
            <person name="Futagami T."/>
            <person name="Toyoda A."/>
            <person name="Takaki Y."/>
            <person name="Nishi S."/>
            <person name="Hori S."/>
            <person name="Arai W."/>
            <person name="Tsubouchi T."/>
            <person name="Morono Y."/>
            <person name="Uchiyama I."/>
            <person name="Ito T."/>
            <person name="Fujiyama A."/>
            <person name="Inagaki F."/>
            <person name="Takami H."/>
        </authorList>
    </citation>
    <scope>NUCLEOTIDE SEQUENCE</scope>
    <source>
        <strain evidence="3">Expedition CK06-06</strain>
    </source>
</reference>
<feature type="compositionally biased region" description="Polar residues" evidence="1">
    <location>
        <begin position="16"/>
        <end position="25"/>
    </location>
</feature>
<protein>
    <recommendedName>
        <fullName evidence="2">GAF domain-containing protein</fullName>
    </recommendedName>
</protein>
<dbReference type="SMART" id="SM00065">
    <property type="entry name" value="GAF"/>
    <property type="match status" value="1"/>
</dbReference>
<feature type="non-terminal residue" evidence="3">
    <location>
        <position position="261"/>
    </location>
</feature>
<dbReference type="EMBL" id="BARS01031926">
    <property type="protein sequence ID" value="GAG23671.1"/>
    <property type="molecule type" value="Genomic_DNA"/>
</dbReference>
<dbReference type="Gene3D" id="3.30.450.40">
    <property type="match status" value="1"/>
</dbReference>
<feature type="domain" description="GAF" evidence="2">
    <location>
        <begin position="55"/>
        <end position="209"/>
    </location>
</feature>
<dbReference type="InterPro" id="IPR029016">
    <property type="entry name" value="GAF-like_dom_sf"/>
</dbReference>
<proteinExistence type="predicted"/>
<feature type="non-terminal residue" evidence="3">
    <location>
        <position position="1"/>
    </location>
</feature>
<accession>X0XFE6</accession>
<evidence type="ECO:0000259" key="2">
    <source>
        <dbReference type="SMART" id="SM00065"/>
    </source>
</evidence>
<dbReference type="AlphaFoldDB" id="X0XFE6"/>
<evidence type="ECO:0000313" key="3">
    <source>
        <dbReference type="EMBL" id="GAG23671.1"/>
    </source>
</evidence>
<evidence type="ECO:0000256" key="1">
    <source>
        <dbReference type="SAM" id="MobiDB-lite"/>
    </source>
</evidence>
<name>X0XFE6_9ZZZZ</name>
<feature type="region of interest" description="Disordered" evidence="1">
    <location>
        <begin position="1"/>
        <end position="37"/>
    </location>
</feature>
<dbReference type="SUPFAM" id="SSF55781">
    <property type="entry name" value="GAF domain-like"/>
    <property type="match status" value="1"/>
</dbReference>